<dbReference type="PROSITE" id="PS00718">
    <property type="entry name" value="SIGMA54_2"/>
    <property type="match status" value="1"/>
</dbReference>
<keyword evidence="4" id="KW-0548">Nucleotidyltransferase</keyword>
<comment type="similarity">
    <text evidence="1">Belongs to the sigma-54 factor family.</text>
</comment>
<evidence type="ECO:0000256" key="3">
    <source>
        <dbReference type="ARBA" id="ARBA00022679"/>
    </source>
</evidence>
<dbReference type="NCBIfam" id="TIGR02395">
    <property type="entry name" value="rpoN_sigma"/>
    <property type="match status" value="1"/>
</dbReference>
<dbReference type="PIRSF" id="PIRSF000774">
    <property type="entry name" value="RpoN"/>
    <property type="match status" value="1"/>
</dbReference>
<dbReference type="Gene3D" id="1.10.10.1330">
    <property type="entry name" value="RNA polymerase sigma-54 factor, core-binding domain"/>
    <property type="match status" value="1"/>
</dbReference>
<evidence type="ECO:0000256" key="4">
    <source>
        <dbReference type="ARBA" id="ARBA00022695"/>
    </source>
</evidence>
<dbReference type="Gene3D" id="1.10.10.60">
    <property type="entry name" value="Homeodomain-like"/>
    <property type="match status" value="1"/>
</dbReference>
<evidence type="ECO:0000313" key="12">
    <source>
        <dbReference type="Proteomes" id="UP001179858"/>
    </source>
</evidence>
<dbReference type="GO" id="GO:0016779">
    <property type="term" value="F:nucleotidyltransferase activity"/>
    <property type="evidence" value="ECO:0007669"/>
    <property type="project" value="UniProtKB-KW"/>
</dbReference>
<dbReference type="PROSITE" id="PS00717">
    <property type="entry name" value="SIGMA54_1"/>
    <property type="match status" value="1"/>
</dbReference>
<feature type="domain" description="RNA polymerase sigma factor 54 DNA-binding" evidence="9">
    <location>
        <begin position="270"/>
        <end position="429"/>
    </location>
</feature>
<evidence type="ECO:0000256" key="2">
    <source>
        <dbReference type="ARBA" id="ARBA00022478"/>
    </source>
</evidence>
<dbReference type="GO" id="GO:0001216">
    <property type="term" value="F:DNA-binding transcription activator activity"/>
    <property type="evidence" value="ECO:0007669"/>
    <property type="project" value="InterPro"/>
</dbReference>
<dbReference type="PANTHER" id="PTHR32248">
    <property type="entry name" value="RNA POLYMERASE SIGMA-54 FACTOR"/>
    <property type="match status" value="1"/>
</dbReference>
<evidence type="ECO:0000259" key="10">
    <source>
        <dbReference type="Pfam" id="PF04963"/>
    </source>
</evidence>
<sequence length="430" mass="49238">MALKQGQQLAEKQSQQLKLSQSMQQSIMMLQLDTIDLLSYLKESSLENPLFDVQEKYGQYVASQNTATYQIKDEQRSLFEYLLEQIQLTMRQTPLRDLVIYLVEQLDPNGYLQLSDEEILTELAIEPIMLQDAKTLLQRLDPPGVGARSLQECLLLQAQHDEQFVPVGTATILISQFEALVAHDWQAIQTQCGLTANQVAICRQYIQQLTAAPGQLYANQRSQVIVPDLILKIDDEQLTLSFSKYGDPELIFANETYQTLKQSTDQEVRRYINEKESDYQKLVYNLERRKKTISLIGRCIIAKQQAFFLQQTTSLSPLLLRDIANELQLSESTVSRAVNGKYLQTPTGTFELKTFFARRSKVKQGETMRSVDQVQKIIQQMIANELPQQPLSDQKISEALKTQGLQLARRTVAKYREELAIPPATKRRKK</sequence>
<proteinExistence type="inferred from homology"/>
<dbReference type="AlphaFoldDB" id="A0AAF0GS55"/>
<dbReference type="InterPro" id="IPR007634">
    <property type="entry name" value="RNA_pol_sigma_54_DNA-bd"/>
</dbReference>
<dbReference type="Pfam" id="PF04552">
    <property type="entry name" value="Sigma54_DBD"/>
    <property type="match status" value="1"/>
</dbReference>
<evidence type="ECO:0000256" key="6">
    <source>
        <dbReference type="ARBA" id="ARBA00023082"/>
    </source>
</evidence>
<reference evidence="11" key="1">
    <citation type="submission" date="2023-04" db="EMBL/GenBank/DDBJ databases">
        <title>Novel strain of Lactilactobacillus sakei and use thereof.</title>
        <authorList>
            <person name="Kim S.Y."/>
        </authorList>
    </citation>
    <scope>NUCLEOTIDE SEQUENCE</scope>
    <source>
        <strain evidence="11">HUP1</strain>
    </source>
</reference>
<dbReference type="Pfam" id="PF00309">
    <property type="entry name" value="Sigma54_AID"/>
    <property type="match status" value="1"/>
</dbReference>
<dbReference type="Proteomes" id="UP001179858">
    <property type="component" value="Chromosome"/>
</dbReference>
<evidence type="ECO:0000256" key="1">
    <source>
        <dbReference type="ARBA" id="ARBA00008798"/>
    </source>
</evidence>
<keyword evidence="3" id="KW-0808">Transferase</keyword>
<evidence type="ECO:0000256" key="8">
    <source>
        <dbReference type="ARBA" id="ARBA00023163"/>
    </source>
</evidence>
<gene>
    <name evidence="11" type="primary">rpoN</name>
    <name evidence="11" type="ORF">QBD03_04600</name>
</gene>
<keyword evidence="7" id="KW-0238">DNA-binding</keyword>
<dbReference type="GO" id="GO:0003677">
    <property type="term" value="F:DNA binding"/>
    <property type="evidence" value="ECO:0007669"/>
    <property type="project" value="UniProtKB-KW"/>
</dbReference>
<dbReference type="InterPro" id="IPR000394">
    <property type="entry name" value="RNA_pol_sigma_54"/>
</dbReference>
<evidence type="ECO:0000313" key="11">
    <source>
        <dbReference type="EMBL" id="WGI19993.1"/>
    </source>
</evidence>
<evidence type="ECO:0000256" key="7">
    <source>
        <dbReference type="ARBA" id="ARBA00023125"/>
    </source>
</evidence>
<keyword evidence="8" id="KW-0804">Transcription</keyword>
<dbReference type="InterPro" id="IPR038709">
    <property type="entry name" value="RpoN_core-bd_sf"/>
</dbReference>
<dbReference type="GO" id="GO:0006352">
    <property type="term" value="P:DNA-templated transcription initiation"/>
    <property type="evidence" value="ECO:0007669"/>
    <property type="project" value="InterPro"/>
</dbReference>
<dbReference type="PRINTS" id="PR00045">
    <property type="entry name" value="SIGMA54FCT"/>
</dbReference>
<dbReference type="PANTHER" id="PTHR32248:SF4">
    <property type="entry name" value="RNA POLYMERASE SIGMA-54 FACTOR"/>
    <property type="match status" value="1"/>
</dbReference>
<dbReference type="Pfam" id="PF04963">
    <property type="entry name" value="Sigma54_CBD"/>
    <property type="match status" value="1"/>
</dbReference>
<keyword evidence="5" id="KW-0805">Transcription regulation</keyword>
<dbReference type="EMBL" id="CP122959">
    <property type="protein sequence ID" value="WGI19993.1"/>
    <property type="molecule type" value="Genomic_DNA"/>
</dbReference>
<dbReference type="GO" id="GO:0016987">
    <property type="term" value="F:sigma factor activity"/>
    <property type="evidence" value="ECO:0007669"/>
    <property type="project" value="UniProtKB-KW"/>
</dbReference>
<dbReference type="RefSeq" id="WP_280103281.1">
    <property type="nucleotide sequence ID" value="NZ_CP122959.1"/>
</dbReference>
<protein>
    <submittedName>
        <fullName evidence="11">RNA polymerase factor sigma-54</fullName>
    </submittedName>
</protein>
<name>A0AAF0GS55_LATSK</name>
<organism evidence="11 12">
    <name type="scientific">Latilactobacillus sakei</name>
    <name type="common">Lactobacillus sakei</name>
    <dbReference type="NCBI Taxonomy" id="1599"/>
    <lineage>
        <taxon>Bacteria</taxon>
        <taxon>Bacillati</taxon>
        <taxon>Bacillota</taxon>
        <taxon>Bacilli</taxon>
        <taxon>Lactobacillales</taxon>
        <taxon>Lactobacillaceae</taxon>
        <taxon>Latilactobacillus</taxon>
    </lineage>
</organism>
<dbReference type="GO" id="GO:0000428">
    <property type="term" value="C:DNA-directed RNA polymerase complex"/>
    <property type="evidence" value="ECO:0007669"/>
    <property type="project" value="UniProtKB-KW"/>
</dbReference>
<keyword evidence="6" id="KW-0731">Sigma factor</keyword>
<keyword evidence="2" id="KW-0240">DNA-directed RNA polymerase</keyword>
<dbReference type="InterPro" id="IPR007046">
    <property type="entry name" value="RNA_pol_sigma_54_core-bd"/>
</dbReference>
<feature type="domain" description="RNA polymerase sigma factor 54 core-binding" evidence="10">
    <location>
        <begin position="70"/>
        <end position="252"/>
    </location>
</feature>
<evidence type="ECO:0000259" key="9">
    <source>
        <dbReference type="Pfam" id="PF04552"/>
    </source>
</evidence>
<dbReference type="PROSITE" id="PS50044">
    <property type="entry name" value="SIGMA54_3"/>
    <property type="match status" value="1"/>
</dbReference>
<accession>A0AAF0GS55</accession>
<evidence type="ECO:0000256" key="5">
    <source>
        <dbReference type="ARBA" id="ARBA00023015"/>
    </source>
</evidence>